<sequence>MAKTKQAGKKKALAFVACAATLAMGLSALYAPAAAFAETGSTAATPNKYYTDFNSLEDALAAAEKHTEKTIAEGATLLKNKDEALPMSGTASVTVLGERADALTGAAATGSFTSDTSGGGDTVAGVLEEAGFNVNPTVKKYYEVQTADIGNEDYTFNGQVKNSFRLFNDAAIVVLSRTGGEGSDASRITSEKAGTNLLDEKDTDSHVALAQDAPSPEGAKAEPDTYKHYLMLTDSERELLKLAEKNFKKVIVVLNTSNAMEIKELRDWDGVDAIINVDRPGEGGLAALPKLLTGEVNPSGGLVDEWYSDFTADPTWYNFGDNNQTRATAAGQNDYMNSEGKTDGKLASGQDVIGDTEGFHGIDYEEGIYLGYKYYETYYTDMYKIDPNAAQQWWEDNVTYAFGYGLSYTTFSFKSGGIFTDASLKTKLAAENVSALFQSTATEAAQVEKIYLPVTVTNTGDVAGKKTVQVYVSAPYDNSSLVEKPSVSLVGYTKTDIIKPGESQTVVVEVNVQDMASWYSYYAQSGNKTKGAYIMEDGDYTLRIMEDSHFDCSTTLGEDGLYYVTDADGNKTVECYAEEKFSLDKDIALEQDDFSGNQVSSLFTDGLNSNGEGADGETEVDDSNFGNVRTADMMKDGKSGMTSMTRNSTISATKTALHDNVANYTGVAVPTKPEDVTAVVNGFDLSFPEAPTVADLTFKDNVLDNWSFWDNYAVSSTYTGVNDATSAYSKYYENDDNKGYVWSQTSVPEGWTQAAGTLTKYVNEGANGDKGNQEIWMYTSTGNTIKFADMAGLSYDDPQWENFLNQLTYDELCYINTYCGYGTGNINSIEKDLTVDRDGPNSINQEFQMAAESVLAATWNTEIAEERGILVANIALLTGFQGWYAPGADIHRSPFSGRNNEYFSQDGILGGYMGAALTQGVQSRGVICYTKHILMNDQETDRGCLFTWADEQAMRENYMKNFQMILQEGGSKAGMTAYGRIAGISNTNNTNLSVELYQNEWGSQAYFVTDGYIGWNQRTNPDMMVRAGNQTILTTANTEYLSGQTDPTTGEQPTGGFFKAGATLPDGTTAAKEGVYIAQAGEGGKTVYEISYTQWYCVRQMAHGVLYQQANSAGQFNGYSGLEVTGGKLSATESVSADLSVNIDSSVDKDSFVKYSAANLPTGLSIDENTGAITGTPVATGEYKVDVTFTIDGWVQKTATYTLNVEAAITVTAESDDLSTAKVGTEFYAELNSSVYTSADYDSLVYSLKDGSSLPAGLTLSEGGIIEGTPEQAGTFTFTVVLTAENEDSGDQGGKGGKGKGKGDGGNSAKTAEHTFTIVVTADGEVEVPEEITLEDLQAEIDSLKESISGLQESIEALQTNEEGGSGCSGSVEGVAMAGALLAAAAAAGTVIAVKNTRRRNK</sequence>
<evidence type="ECO:0000256" key="4">
    <source>
        <dbReference type="SAM" id="MobiDB-lite"/>
    </source>
</evidence>
<dbReference type="GO" id="GO:0004553">
    <property type="term" value="F:hydrolase activity, hydrolyzing O-glycosyl compounds"/>
    <property type="evidence" value="ECO:0007669"/>
    <property type="project" value="InterPro"/>
</dbReference>
<dbReference type="InterPro" id="IPR015919">
    <property type="entry name" value="Cadherin-like_sf"/>
</dbReference>
<name>A0A9D1MJH3_9FIRM</name>
<dbReference type="InterPro" id="IPR002772">
    <property type="entry name" value="Glyco_hydro_3_C"/>
</dbReference>
<dbReference type="Gene3D" id="3.40.50.1700">
    <property type="entry name" value="Glycoside hydrolase family 3 C-terminal domain"/>
    <property type="match status" value="1"/>
</dbReference>
<dbReference type="PANTHER" id="PTHR42715">
    <property type="entry name" value="BETA-GLUCOSIDASE"/>
    <property type="match status" value="1"/>
</dbReference>
<keyword evidence="5" id="KW-0472">Membrane</keyword>
<dbReference type="InterPro" id="IPR026891">
    <property type="entry name" value="Fn3-like"/>
</dbReference>
<dbReference type="Pfam" id="PF01915">
    <property type="entry name" value="Glyco_hydro_3_C"/>
    <property type="match status" value="1"/>
</dbReference>
<protein>
    <submittedName>
        <fullName evidence="8">Glycoside hydrolase family 3 C-terminal domain-containing protein</fullName>
    </submittedName>
</protein>
<proteinExistence type="inferred from homology"/>
<evidence type="ECO:0000313" key="8">
    <source>
        <dbReference type="EMBL" id="HIU61154.1"/>
    </source>
</evidence>
<evidence type="ECO:0000256" key="1">
    <source>
        <dbReference type="ARBA" id="ARBA00005336"/>
    </source>
</evidence>
<dbReference type="PRINTS" id="PR00133">
    <property type="entry name" value="GLHYDRLASE3"/>
</dbReference>
<gene>
    <name evidence="8" type="ORF">IAB69_00695</name>
</gene>
<dbReference type="PANTHER" id="PTHR42715:SF10">
    <property type="entry name" value="BETA-GLUCOSIDASE"/>
    <property type="match status" value="1"/>
</dbReference>
<feature type="chain" id="PRO_5038339430" evidence="6">
    <location>
        <begin position="34"/>
        <end position="1402"/>
    </location>
</feature>
<dbReference type="GO" id="GO:0005975">
    <property type="term" value="P:carbohydrate metabolic process"/>
    <property type="evidence" value="ECO:0007669"/>
    <property type="project" value="InterPro"/>
</dbReference>
<evidence type="ECO:0000256" key="2">
    <source>
        <dbReference type="ARBA" id="ARBA00022801"/>
    </source>
</evidence>
<keyword evidence="3" id="KW-0175">Coiled coil</keyword>
<accession>A0A9D1MJH3</accession>
<dbReference type="SUPFAM" id="SSF49313">
    <property type="entry name" value="Cadherin-like"/>
    <property type="match status" value="2"/>
</dbReference>
<dbReference type="Proteomes" id="UP000824110">
    <property type="component" value="Unassembled WGS sequence"/>
</dbReference>
<dbReference type="Gene3D" id="2.60.40.10">
    <property type="entry name" value="Immunoglobulins"/>
    <property type="match status" value="3"/>
</dbReference>
<dbReference type="Gene3D" id="3.20.20.300">
    <property type="entry name" value="Glycoside hydrolase, family 3, N-terminal domain"/>
    <property type="match status" value="1"/>
</dbReference>
<dbReference type="InterPro" id="IPR013783">
    <property type="entry name" value="Ig-like_fold"/>
</dbReference>
<feature type="signal peptide" evidence="6">
    <location>
        <begin position="1"/>
        <end position="33"/>
    </location>
</feature>
<evidence type="ECO:0000259" key="7">
    <source>
        <dbReference type="SMART" id="SM01217"/>
    </source>
</evidence>
<dbReference type="Pfam" id="PF05345">
    <property type="entry name" value="He_PIG"/>
    <property type="match status" value="2"/>
</dbReference>
<dbReference type="Pfam" id="PF00933">
    <property type="entry name" value="Glyco_hydro_3"/>
    <property type="match status" value="1"/>
</dbReference>
<evidence type="ECO:0000313" key="9">
    <source>
        <dbReference type="Proteomes" id="UP000824110"/>
    </source>
</evidence>
<reference evidence="8" key="1">
    <citation type="submission" date="2020-10" db="EMBL/GenBank/DDBJ databases">
        <authorList>
            <person name="Gilroy R."/>
        </authorList>
    </citation>
    <scope>NUCLEOTIDE SEQUENCE</scope>
    <source>
        <strain evidence="8">CHK195-12923</strain>
    </source>
</reference>
<dbReference type="Pfam" id="PF14310">
    <property type="entry name" value="Fn3-like"/>
    <property type="match status" value="1"/>
</dbReference>
<feature type="coiled-coil region" evidence="3">
    <location>
        <begin position="1334"/>
        <end position="1361"/>
    </location>
</feature>
<dbReference type="InterPro" id="IPR050288">
    <property type="entry name" value="Cellulose_deg_GH3"/>
</dbReference>
<evidence type="ECO:0000256" key="5">
    <source>
        <dbReference type="SAM" id="Phobius"/>
    </source>
</evidence>
<keyword evidence="5" id="KW-1133">Transmembrane helix</keyword>
<comment type="caution">
    <text evidence="8">The sequence shown here is derived from an EMBL/GenBank/DDBJ whole genome shotgun (WGS) entry which is preliminary data.</text>
</comment>
<dbReference type="SMART" id="SM01217">
    <property type="entry name" value="Fn3_like"/>
    <property type="match status" value="1"/>
</dbReference>
<dbReference type="InterPro" id="IPR036881">
    <property type="entry name" value="Glyco_hydro_3_C_sf"/>
</dbReference>
<dbReference type="SUPFAM" id="SSF52279">
    <property type="entry name" value="Beta-D-glucan exohydrolase, C-terminal domain"/>
    <property type="match status" value="1"/>
</dbReference>
<keyword evidence="2 8" id="KW-0378">Hydrolase</keyword>
<evidence type="ECO:0000256" key="3">
    <source>
        <dbReference type="SAM" id="Coils"/>
    </source>
</evidence>
<dbReference type="GO" id="GO:0016020">
    <property type="term" value="C:membrane"/>
    <property type="evidence" value="ECO:0007669"/>
    <property type="project" value="InterPro"/>
</dbReference>
<dbReference type="InterPro" id="IPR017853">
    <property type="entry name" value="GH"/>
</dbReference>
<evidence type="ECO:0000256" key="6">
    <source>
        <dbReference type="SAM" id="SignalP"/>
    </source>
</evidence>
<dbReference type="InterPro" id="IPR001764">
    <property type="entry name" value="Glyco_hydro_3_N"/>
</dbReference>
<organism evidence="8 9">
    <name type="scientific">Candidatus Coproplasma excrementigallinarum</name>
    <dbReference type="NCBI Taxonomy" id="2840747"/>
    <lineage>
        <taxon>Bacteria</taxon>
        <taxon>Bacillati</taxon>
        <taxon>Bacillota</taxon>
        <taxon>Clostridia</taxon>
        <taxon>Eubacteriales</taxon>
        <taxon>Candidatus Coproplasma</taxon>
    </lineage>
</organism>
<dbReference type="GO" id="GO:0005509">
    <property type="term" value="F:calcium ion binding"/>
    <property type="evidence" value="ECO:0007669"/>
    <property type="project" value="InterPro"/>
</dbReference>
<comment type="similarity">
    <text evidence="1">Belongs to the glycosyl hydrolase 3 family.</text>
</comment>
<feature type="transmembrane region" description="Helical" evidence="5">
    <location>
        <begin position="1375"/>
        <end position="1394"/>
    </location>
</feature>
<keyword evidence="5" id="KW-0812">Transmembrane</keyword>
<keyword evidence="6" id="KW-0732">Signal</keyword>
<dbReference type="EMBL" id="DVNE01000007">
    <property type="protein sequence ID" value="HIU61154.1"/>
    <property type="molecule type" value="Genomic_DNA"/>
</dbReference>
<reference evidence="8" key="2">
    <citation type="journal article" date="2021" name="PeerJ">
        <title>Extensive microbial diversity within the chicken gut microbiome revealed by metagenomics and culture.</title>
        <authorList>
            <person name="Gilroy R."/>
            <person name="Ravi A."/>
            <person name="Getino M."/>
            <person name="Pursley I."/>
            <person name="Horton D.L."/>
            <person name="Alikhan N.F."/>
            <person name="Baker D."/>
            <person name="Gharbi K."/>
            <person name="Hall N."/>
            <person name="Watson M."/>
            <person name="Adriaenssens E.M."/>
            <person name="Foster-Nyarko E."/>
            <person name="Jarju S."/>
            <person name="Secka A."/>
            <person name="Antonio M."/>
            <person name="Oren A."/>
            <person name="Chaudhuri R.R."/>
            <person name="La Ragione R."/>
            <person name="Hildebrand F."/>
            <person name="Pallen M.J."/>
        </authorList>
    </citation>
    <scope>NUCLEOTIDE SEQUENCE</scope>
    <source>
        <strain evidence="8">CHK195-12923</strain>
    </source>
</reference>
<feature type="region of interest" description="Disordered" evidence="4">
    <location>
        <begin position="1285"/>
        <end position="1310"/>
    </location>
</feature>
<feature type="domain" description="Fibronectin type III-like" evidence="7">
    <location>
        <begin position="466"/>
        <end position="548"/>
    </location>
</feature>
<dbReference type="InterPro" id="IPR036962">
    <property type="entry name" value="Glyco_hydro_3_N_sf"/>
</dbReference>
<dbReference type="SUPFAM" id="SSF51445">
    <property type="entry name" value="(Trans)glycosidases"/>
    <property type="match status" value="1"/>
</dbReference>